<comment type="caution">
    <text evidence="1">The sequence shown here is derived from an EMBL/GenBank/DDBJ whole genome shotgun (WGS) entry which is preliminary data.</text>
</comment>
<gene>
    <name evidence="1" type="ORF">H4W80_010357</name>
</gene>
<evidence type="ECO:0000313" key="1">
    <source>
        <dbReference type="EMBL" id="MBE1592099.1"/>
    </source>
</evidence>
<dbReference type="EMBL" id="JADBEK010000001">
    <property type="protein sequence ID" value="MBE1592099.1"/>
    <property type="molecule type" value="Genomic_DNA"/>
</dbReference>
<dbReference type="SUPFAM" id="SSF53474">
    <property type="entry name" value="alpha/beta-Hydrolases"/>
    <property type="match status" value="1"/>
</dbReference>
<reference evidence="1 2" key="1">
    <citation type="submission" date="2020-10" db="EMBL/GenBank/DDBJ databases">
        <title>Sequencing the genomes of 1000 actinobacteria strains.</title>
        <authorList>
            <person name="Klenk H.-P."/>
        </authorList>
    </citation>
    <scope>NUCLEOTIDE SEQUENCE [LARGE SCALE GENOMIC DNA]</scope>
    <source>
        <strain evidence="1 2">DSM 43173</strain>
    </source>
</reference>
<dbReference type="Gene3D" id="3.40.50.1820">
    <property type="entry name" value="alpha/beta hydrolase"/>
    <property type="match status" value="1"/>
</dbReference>
<dbReference type="Proteomes" id="UP000633509">
    <property type="component" value="Unassembled WGS sequence"/>
</dbReference>
<evidence type="ECO:0000313" key="2">
    <source>
        <dbReference type="Proteomes" id="UP000633509"/>
    </source>
</evidence>
<name>A0ABR9MGQ3_9ACTN</name>
<dbReference type="RefSeq" id="WP_225964134.1">
    <property type="nucleotide sequence ID" value="NZ_JADBEK010000001.1"/>
</dbReference>
<dbReference type="InterPro" id="IPR029058">
    <property type="entry name" value="AB_hydrolase_fold"/>
</dbReference>
<sequence length="105" mass="11503">MRACHGLDGPLLFGTYDAHLGPAAIGPEHTVEARELTAQIRTAWTSFATSGEPGWPAYDSGQRLTRIFDTPPSVAAYPEEASRRLWQDHVFDALPLLGRIDSTQP</sequence>
<protein>
    <submittedName>
        <fullName evidence="1">Carboxylesterase type B</fullName>
    </submittedName>
</protein>
<proteinExistence type="predicted"/>
<keyword evidence="2" id="KW-1185">Reference proteome</keyword>
<organism evidence="1 2">
    <name type="scientific">Nonomuraea angiospora</name>
    <dbReference type="NCBI Taxonomy" id="46172"/>
    <lineage>
        <taxon>Bacteria</taxon>
        <taxon>Bacillati</taxon>
        <taxon>Actinomycetota</taxon>
        <taxon>Actinomycetes</taxon>
        <taxon>Streptosporangiales</taxon>
        <taxon>Streptosporangiaceae</taxon>
        <taxon>Nonomuraea</taxon>
    </lineage>
</organism>
<accession>A0ABR9MGQ3</accession>